<dbReference type="InterPro" id="IPR012340">
    <property type="entry name" value="NA-bd_OB-fold"/>
</dbReference>
<feature type="region of interest" description="Disordered" evidence="1">
    <location>
        <begin position="368"/>
        <end position="426"/>
    </location>
</feature>
<reference evidence="3 4" key="1">
    <citation type="submission" date="2016-04" db="EMBL/GenBank/DDBJ databases">
        <title>A degradative enzymes factory behind the ericoid mycorrhizal symbiosis.</title>
        <authorList>
            <consortium name="DOE Joint Genome Institute"/>
            <person name="Martino E."/>
            <person name="Morin E."/>
            <person name="Grelet G."/>
            <person name="Kuo A."/>
            <person name="Kohler A."/>
            <person name="Daghino S."/>
            <person name="Barry K."/>
            <person name="Choi C."/>
            <person name="Cichocki N."/>
            <person name="Clum A."/>
            <person name="Copeland A."/>
            <person name="Hainaut M."/>
            <person name="Haridas S."/>
            <person name="Labutti K."/>
            <person name="Lindquist E."/>
            <person name="Lipzen A."/>
            <person name="Khouja H.-R."/>
            <person name="Murat C."/>
            <person name="Ohm R."/>
            <person name="Olson A."/>
            <person name="Spatafora J."/>
            <person name="Veneault-Fourrey C."/>
            <person name="Henrissat B."/>
            <person name="Grigoriev I."/>
            <person name="Martin F."/>
            <person name="Perotto S."/>
        </authorList>
    </citation>
    <scope>NUCLEOTIDE SEQUENCE [LARGE SCALE GENOMIC DNA]</scope>
    <source>
        <strain evidence="3 4">F</strain>
    </source>
</reference>
<dbReference type="GO" id="GO:0000723">
    <property type="term" value="P:telomere maintenance"/>
    <property type="evidence" value="ECO:0007669"/>
    <property type="project" value="InterPro"/>
</dbReference>
<feature type="compositionally biased region" description="Polar residues" evidence="1">
    <location>
        <begin position="368"/>
        <end position="400"/>
    </location>
</feature>
<keyword evidence="4" id="KW-1185">Reference proteome</keyword>
<feature type="compositionally biased region" description="Acidic residues" evidence="1">
    <location>
        <begin position="681"/>
        <end position="699"/>
    </location>
</feature>
<accession>A0A2J6RFN0</accession>
<feature type="region of interest" description="Disordered" evidence="1">
    <location>
        <begin position="1268"/>
        <end position="1287"/>
    </location>
</feature>
<feature type="compositionally biased region" description="Acidic residues" evidence="1">
    <location>
        <begin position="577"/>
        <end position="621"/>
    </location>
</feature>
<protein>
    <recommendedName>
        <fullName evidence="2">Telomeric single stranded DNA binding POT1/Cdc13 domain-containing protein</fullName>
    </recommendedName>
</protein>
<feature type="region of interest" description="Disordered" evidence="1">
    <location>
        <begin position="548"/>
        <end position="799"/>
    </location>
</feature>
<dbReference type="SMART" id="SM00976">
    <property type="entry name" value="Telo_bind"/>
    <property type="match status" value="1"/>
</dbReference>
<dbReference type="OrthoDB" id="5363079at2759"/>
<evidence type="ECO:0000313" key="4">
    <source>
        <dbReference type="Proteomes" id="UP000235786"/>
    </source>
</evidence>
<feature type="compositionally biased region" description="Acidic residues" evidence="1">
    <location>
        <begin position="638"/>
        <end position="663"/>
    </location>
</feature>
<dbReference type="InterPro" id="IPR011564">
    <property type="entry name" value="Telomer_end-bd_POT1/Cdc13"/>
</dbReference>
<feature type="compositionally biased region" description="Polar residues" evidence="1">
    <location>
        <begin position="1207"/>
        <end position="1222"/>
    </location>
</feature>
<dbReference type="Gene3D" id="2.40.50.140">
    <property type="entry name" value="Nucleic acid-binding proteins"/>
    <property type="match status" value="1"/>
</dbReference>
<evidence type="ECO:0000259" key="2">
    <source>
        <dbReference type="SMART" id="SM00976"/>
    </source>
</evidence>
<feature type="compositionally biased region" description="Basic and acidic residues" evidence="1">
    <location>
        <begin position="765"/>
        <end position="783"/>
    </location>
</feature>
<proteinExistence type="predicted"/>
<sequence length="1501" mass="165030">MAEVSNGATALQTSAHIPIAQLTPLLAAPASRSIKAVVTLTWPYSSAKGSVAFALSEPDFRLRRTRGQVIVRFSGSSAKVVAKSGIASGDQVTLSLDGAEYGENTEVMPGRGVEFELKFTERLLLQFQQEGSEKVQTINIDHPEAEPEIVAAPRIQTPELAIPTSVAGTVASSGPLDSAINPGAEYNSPAFIKRARTSYGSLFESDYDPFLEEDGTVLGKGRKRTRLSSTWKYSSRSPTPEAEVEMEAPPITPPEVVTRLPPAMTDEGCQTIGLEDGIAAEALANFARQSMNVGRDSYAFPNGASVQKAMPQPETFLENPLSTDELPAFHFQQFNSLAPLDTIQLDPQSPRLQPVPSELLPQVSPLLSRNAFSPTNTQSGGIGASQSPPAQTQAVHNNFQHGGADVEDLYDSSPTGRQEEQAEADVSGFQNLPVDIDGIEQPGLGNHFSAEDQYGHWQSSTHLSHHASPYPPPEEVVEEVQADRFYIEEGGEEVEQYSHNGAPASHAEVLHSHQYPEIDDGLPNHQLLPEWGVSNVQYPELQNYGLEELPVANPPQPRSTAMSRSQSPHSQVVDLTESSDEEGEGPADIALEEDASEIEDEEEEEEILEEDEEGSLDEQEELAAGAVRSPYFSQRDAQEDEEAFEGEESEEEEQYYDEEEFMEDGANAIDERFNVPPGQEIYDEEEEDSYESEDEGLEDEPIHRPPVQREPVFIDLLSSDDEESGPPPQPKPMTSASTRYTRSHQSEESEADEDEEEVGEEEVPYAEREELEVHVANRNRSEELSDDDERMEDEREQDDLDQAVEHIEDASSIAAQGERHLAPQFIAESADDQAVTEHGVGNDLVNIRAQDQDRHVESKNLGDTVSAEVESYVKASTIPGQFGRSQTSPTKSLFKRMFNLDGANDESEDEVSYPELPEDENSRPVIEQQITTQPSDILFQRTTNTQLPTPDATQSFGKTVSTETSFTSTTDILPARTDQLQGSDGTTIKMETEQLEVILSASGPVDVEVEMEQIETTLVTTETAKISLSDEDVEMSREGTQLVVEQLDSTKDEASEDQIVDEPIAEQEHVTDAAEPEAVGHGRFERQISDNEESLHLAEPDSIKSKTVQDQIDDQIMEEKLALHVAEAGSITAEEVQEQIDEQFAEEHMMDVAEPKSTVPEDIQEQVNEQVLEDELETKTDAPDSIDHELAQDFITVQKPVNDTTEYSITVDSSPPKQTESLESALKEPGFTIDSPRRSNRRAKPSAIVANTKENIRPTTPNRIDKASVRTRKEPTSPEVVLDARAPPKGHDASIELALASLESPSKPKHDLRKAPVADLKLRLSRALRTELSEFTALKVLRYHLNQKLDVLAVATTTPDEPQRAKNGPRHYQITFNVTDPSIAPSSVTEIQIFRPYKDALPTIQAGDGILLRNFQVTSVKNRGFGMRSVTDEGSSWAVFKDSGEPEVRGPPVEFGDGEKDHLIALRDWYGSLDAAAMGKINRANGDKLGVGVGKSIAKAS</sequence>
<dbReference type="GO" id="GO:0000781">
    <property type="term" value="C:chromosome, telomeric region"/>
    <property type="evidence" value="ECO:0007669"/>
    <property type="project" value="InterPro"/>
</dbReference>
<feature type="region of interest" description="Disordered" evidence="1">
    <location>
        <begin position="1207"/>
        <end position="1245"/>
    </location>
</feature>
<organism evidence="3 4">
    <name type="scientific">Hyaloscypha variabilis (strain UAMH 11265 / GT02V1 / F)</name>
    <name type="common">Meliniomyces variabilis</name>
    <dbReference type="NCBI Taxonomy" id="1149755"/>
    <lineage>
        <taxon>Eukaryota</taxon>
        <taxon>Fungi</taxon>
        <taxon>Dikarya</taxon>
        <taxon>Ascomycota</taxon>
        <taxon>Pezizomycotina</taxon>
        <taxon>Leotiomycetes</taxon>
        <taxon>Helotiales</taxon>
        <taxon>Hyaloscyphaceae</taxon>
        <taxon>Hyaloscypha</taxon>
        <taxon>Hyaloscypha variabilis</taxon>
    </lineage>
</organism>
<gene>
    <name evidence="3" type="ORF">L207DRAFT_636043</name>
</gene>
<dbReference type="GO" id="GO:0003677">
    <property type="term" value="F:DNA binding"/>
    <property type="evidence" value="ECO:0007669"/>
    <property type="project" value="InterPro"/>
</dbReference>
<dbReference type="EMBL" id="KZ613949">
    <property type="protein sequence ID" value="PMD37316.1"/>
    <property type="molecule type" value="Genomic_DNA"/>
</dbReference>
<dbReference type="SUPFAM" id="SSF50249">
    <property type="entry name" value="Nucleic acid-binding proteins"/>
    <property type="match status" value="1"/>
</dbReference>
<evidence type="ECO:0000313" key="3">
    <source>
        <dbReference type="EMBL" id="PMD37316.1"/>
    </source>
</evidence>
<dbReference type="CDD" id="cd04497">
    <property type="entry name" value="hPOT1_OB1_like"/>
    <property type="match status" value="1"/>
</dbReference>
<name>A0A2J6RFN0_HYAVF</name>
<feature type="compositionally biased region" description="Acidic residues" evidence="1">
    <location>
        <begin position="784"/>
        <end position="799"/>
    </location>
</feature>
<feature type="compositionally biased region" description="Polar residues" evidence="1">
    <location>
        <begin position="558"/>
        <end position="570"/>
    </location>
</feature>
<dbReference type="STRING" id="1149755.A0A2J6RFN0"/>
<feature type="domain" description="Telomeric single stranded DNA binding POT1/Cdc13" evidence="2">
    <location>
        <begin position="1335"/>
        <end position="1471"/>
    </location>
</feature>
<dbReference type="Proteomes" id="UP000235786">
    <property type="component" value="Unassembled WGS sequence"/>
</dbReference>
<evidence type="ECO:0000256" key="1">
    <source>
        <dbReference type="SAM" id="MobiDB-lite"/>
    </source>
</evidence>
<feature type="compositionally biased region" description="Acidic residues" evidence="1">
    <location>
        <begin position="748"/>
        <end position="764"/>
    </location>
</feature>